<evidence type="ECO:0000313" key="4">
    <source>
        <dbReference type="Proteomes" id="UP000503820"/>
    </source>
</evidence>
<dbReference type="RefSeq" id="WP_174409947.1">
    <property type="nucleotide sequence ID" value="NZ_BLVP01000008.1"/>
</dbReference>
<dbReference type="PANTHER" id="PTHR42947:SF1">
    <property type="entry name" value="COB--COM HETERODISULFIDE REDUCTASE SUBUNIT B 1"/>
    <property type="match status" value="1"/>
</dbReference>
<proteinExistence type="predicted"/>
<evidence type="ECO:0000259" key="2">
    <source>
        <dbReference type="Pfam" id="PF02754"/>
    </source>
</evidence>
<dbReference type="Gene3D" id="1.20.1050.140">
    <property type="match status" value="1"/>
</dbReference>
<dbReference type="Proteomes" id="UP000503820">
    <property type="component" value="Unassembled WGS sequence"/>
</dbReference>
<keyword evidence="1" id="KW-0560">Oxidoreductase</keyword>
<comment type="caution">
    <text evidence="3">The sequence shown here is derived from an EMBL/GenBank/DDBJ whole genome shotgun (WGS) entry which is preliminary data.</text>
</comment>
<name>A0A7J0BUJ5_9BACT</name>
<dbReference type="Pfam" id="PF02754">
    <property type="entry name" value="CCG"/>
    <property type="match status" value="2"/>
</dbReference>
<evidence type="ECO:0000313" key="3">
    <source>
        <dbReference type="EMBL" id="GFM37338.1"/>
    </source>
</evidence>
<reference evidence="3 4" key="1">
    <citation type="submission" date="2020-05" db="EMBL/GenBank/DDBJ databases">
        <title>Draft genome sequence of Desulfovibrio psychrotolerans JS1T.</title>
        <authorList>
            <person name="Ueno A."/>
            <person name="Tamazawa S."/>
            <person name="Tamamura S."/>
            <person name="Murakami T."/>
            <person name="Kiyama T."/>
            <person name="Inomata H."/>
            <person name="Amano Y."/>
            <person name="Miyakawa K."/>
            <person name="Tamaki H."/>
            <person name="Naganuma T."/>
            <person name="Kaneko K."/>
        </authorList>
    </citation>
    <scope>NUCLEOTIDE SEQUENCE [LARGE SCALE GENOMIC DNA]</scope>
    <source>
        <strain evidence="3 4">JS1</strain>
    </source>
</reference>
<dbReference type="InterPro" id="IPR004017">
    <property type="entry name" value="Cys_rich_dom"/>
</dbReference>
<sequence length="271" mass="29392">MRYAYFPGCKIPHHLPEYGASVHTVCTALGIELVPVEFACCGWPIRHENPMASIYSAVRNFAVAAKAGLPIVTPCKCCFGNLRYAQSRMASDARLAAAVGNLLGREGLAVPAHTEVHHLLTVLDKDVGASRLREMTRTPLSGLRVACHYGCHALRPGNVTEFDDPLAPSVFERVLSATGAQTLDWDLRVECCGHPLRGRDDAISDALMRKKLENARDAGADVVATACTYCQMQFGQERSRLSQPALPQAVLFTRLLEAALGLAPLPDSWAL</sequence>
<gene>
    <name evidence="3" type="ORF">DSM19430T_20220</name>
</gene>
<keyword evidence="4" id="KW-1185">Reference proteome</keyword>
<dbReference type="InterPro" id="IPR051278">
    <property type="entry name" value="HdrB/HdrD_reductase"/>
</dbReference>
<protein>
    <submittedName>
        <fullName evidence="3">Heterodisulfide reductase subunit B</fullName>
    </submittedName>
</protein>
<evidence type="ECO:0000256" key="1">
    <source>
        <dbReference type="ARBA" id="ARBA00023002"/>
    </source>
</evidence>
<dbReference type="GO" id="GO:0016491">
    <property type="term" value="F:oxidoreductase activity"/>
    <property type="evidence" value="ECO:0007669"/>
    <property type="project" value="UniProtKB-KW"/>
</dbReference>
<dbReference type="AlphaFoldDB" id="A0A7J0BUJ5"/>
<feature type="domain" description="Cysteine-rich" evidence="2">
    <location>
        <begin position="3"/>
        <end position="83"/>
    </location>
</feature>
<accession>A0A7J0BUJ5</accession>
<dbReference type="PANTHER" id="PTHR42947">
    <property type="entry name" value="COB--COM HETERODISULFIDE REDUCTASE SUBUNIT B 1"/>
    <property type="match status" value="1"/>
</dbReference>
<organism evidence="3 4">
    <name type="scientific">Desulfovibrio psychrotolerans</name>
    <dbReference type="NCBI Taxonomy" id="415242"/>
    <lineage>
        <taxon>Bacteria</taxon>
        <taxon>Pseudomonadati</taxon>
        <taxon>Thermodesulfobacteriota</taxon>
        <taxon>Desulfovibrionia</taxon>
        <taxon>Desulfovibrionales</taxon>
        <taxon>Desulfovibrionaceae</taxon>
        <taxon>Desulfovibrio</taxon>
    </lineage>
</organism>
<feature type="domain" description="Cysteine-rich" evidence="2">
    <location>
        <begin position="145"/>
        <end position="234"/>
    </location>
</feature>
<dbReference type="EMBL" id="BLVP01000008">
    <property type="protein sequence ID" value="GFM37338.1"/>
    <property type="molecule type" value="Genomic_DNA"/>
</dbReference>